<dbReference type="GO" id="GO:0034080">
    <property type="term" value="P:CENP-A containing chromatin assembly"/>
    <property type="evidence" value="ECO:0007669"/>
    <property type="project" value="TreeGrafter"/>
</dbReference>
<evidence type="ECO:0000256" key="11">
    <source>
        <dbReference type="RuleBase" id="RU110713"/>
    </source>
</evidence>
<dbReference type="GO" id="GO:0046872">
    <property type="term" value="F:metal ion binding"/>
    <property type="evidence" value="ECO:0007669"/>
    <property type="project" value="UniProtKB-KW"/>
</dbReference>
<comment type="similarity">
    <text evidence="11">Belongs to the yippee family.</text>
</comment>
<dbReference type="Pfam" id="PF03226">
    <property type="entry name" value="Yippee-Mis18"/>
    <property type="match status" value="1"/>
</dbReference>
<evidence type="ECO:0000256" key="4">
    <source>
        <dbReference type="ARBA" id="ARBA00022618"/>
    </source>
</evidence>
<keyword evidence="5" id="KW-0479">Metal-binding</keyword>
<evidence type="ECO:0000256" key="3">
    <source>
        <dbReference type="ARBA" id="ARBA00022454"/>
    </source>
</evidence>
<accession>A0A7R9UCL1</accession>
<evidence type="ECO:0000256" key="1">
    <source>
        <dbReference type="ARBA" id="ARBA00004123"/>
    </source>
</evidence>
<gene>
    <name evidence="13" type="ORF">PPYR1160_LOCUS11573</name>
</gene>
<evidence type="ECO:0000259" key="12">
    <source>
        <dbReference type="PROSITE" id="PS51793"/>
    </source>
</evidence>
<dbReference type="PROSITE" id="PS51793">
    <property type="entry name" value="MIS18"/>
    <property type="match status" value="1"/>
</dbReference>
<sequence>MGDGVDAPLVFQCRRCERIIGDSWALVETSEVEHTLTLSGVSDKVRRRGQKLCCANCNSVLGRDAAIGCVLDVDKIQSYALGSSGMAAAAPAAAEQGAAENDGDLAKIKNVLLHFHERLCSLEDAGLMDRLASLERRL</sequence>
<evidence type="ECO:0000313" key="13">
    <source>
        <dbReference type="EMBL" id="CAD8262071.1"/>
    </source>
</evidence>
<name>A0A7R9UCL1_9STRA</name>
<protein>
    <recommendedName>
        <fullName evidence="11">Protein yippee-like</fullName>
    </recommendedName>
</protein>
<keyword evidence="10" id="KW-0137">Centromere</keyword>
<evidence type="ECO:0000256" key="7">
    <source>
        <dbReference type="ARBA" id="ARBA00022833"/>
    </source>
</evidence>
<keyword evidence="6" id="KW-0498">Mitosis</keyword>
<evidence type="ECO:0000256" key="6">
    <source>
        <dbReference type="ARBA" id="ARBA00022776"/>
    </source>
</evidence>
<evidence type="ECO:0000256" key="9">
    <source>
        <dbReference type="ARBA" id="ARBA00023306"/>
    </source>
</evidence>
<evidence type="ECO:0000256" key="2">
    <source>
        <dbReference type="ARBA" id="ARBA00004584"/>
    </source>
</evidence>
<dbReference type="GO" id="GO:0051301">
    <property type="term" value="P:cell division"/>
    <property type="evidence" value="ECO:0007669"/>
    <property type="project" value="UniProtKB-KW"/>
</dbReference>
<evidence type="ECO:0000256" key="8">
    <source>
        <dbReference type="ARBA" id="ARBA00023242"/>
    </source>
</evidence>
<dbReference type="InterPro" id="IPR004910">
    <property type="entry name" value="Yippee/Mis18/Cereblon"/>
</dbReference>
<organism evidence="13">
    <name type="scientific">Pinguiococcus pyrenoidosus</name>
    <dbReference type="NCBI Taxonomy" id="172671"/>
    <lineage>
        <taxon>Eukaryota</taxon>
        <taxon>Sar</taxon>
        <taxon>Stramenopiles</taxon>
        <taxon>Ochrophyta</taxon>
        <taxon>Pinguiophyceae</taxon>
        <taxon>Pinguiochrysidales</taxon>
        <taxon>Pinguiochrysidaceae</taxon>
        <taxon>Pinguiococcus</taxon>
    </lineage>
</organism>
<dbReference type="PANTHER" id="PTHR16431:SF1">
    <property type="entry name" value="NEUROGENIC PROTEIN MASTERMIND"/>
    <property type="match status" value="1"/>
</dbReference>
<comment type="subcellular location">
    <subcellularLocation>
        <location evidence="2">Chromosome</location>
        <location evidence="2">Centromere</location>
    </subcellularLocation>
    <subcellularLocation>
        <location evidence="1">Nucleus</location>
    </subcellularLocation>
</comment>
<evidence type="ECO:0000256" key="5">
    <source>
        <dbReference type="ARBA" id="ARBA00022723"/>
    </source>
</evidence>
<keyword evidence="4" id="KW-0132">Cell division</keyword>
<dbReference type="EMBL" id="HBEA01015143">
    <property type="protein sequence ID" value="CAD8262071.1"/>
    <property type="molecule type" value="Transcribed_RNA"/>
</dbReference>
<feature type="domain" description="Mis18" evidence="12">
    <location>
        <begin position="8"/>
        <end position="81"/>
    </location>
</feature>
<keyword evidence="7" id="KW-0862">Zinc</keyword>
<dbReference type="GO" id="GO:0007059">
    <property type="term" value="P:chromosome segregation"/>
    <property type="evidence" value="ECO:0007669"/>
    <property type="project" value="TreeGrafter"/>
</dbReference>
<dbReference type="GO" id="GO:0000785">
    <property type="term" value="C:chromatin"/>
    <property type="evidence" value="ECO:0007669"/>
    <property type="project" value="TreeGrafter"/>
</dbReference>
<keyword evidence="8" id="KW-0539">Nucleus</keyword>
<proteinExistence type="inferred from homology"/>
<dbReference type="PANTHER" id="PTHR16431">
    <property type="entry name" value="NEUROGENIC PROTEIN MASTERMIND"/>
    <property type="match status" value="1"/>
</dbReference>
<dbReference type="InterPro" id="IPR034752">
    <property type="entry name" value="Mis18"/>
</dbReference>
<dbReference type="GO" id="GO:0005634">
    <property type="term" value="C:nucleus"/>
    <property type="evidence" value="ECO:0007669"/>
    <property type="project" value="UniProtKB-SubCell"/>
</dbReference>
<keyword evidence="9" id="KW-0131">Cell cycle</keyword>
<keyword evidence="3" id="KW-0158">Chromosome</keyword>
<dbReference type="AlphaFoldDB" id="A0A7R9UCL1"/>
<evidence type="ECO:0000256" key="10">
    <source>
        <dbReference type="ARBA" id="ARBA00023328"/>
    </source>
</evidence>
<dbReference type="GO" id="GO:0000775">
    <property type="term" value="C:chromosome, centromeric region"/>
    <property type="evidence" value="ECO:0007669"/>
    <property type="project" value="UniProtKB-SubCell"/>
</dbReference>
<reference evidence="13" key="1">
    <citation type="submission" date="2021-01" db="EMBL/GenBank/DDBJ databases">
        <authorList>
            <person name="Corre E."/>
            <person name="Pelletier E."/>
            <person name="Niang G."/>
            <person name="Scheremetjew M."/>
            <person name="Finn R."/>
            <person name="Kale V."/>
            <person name="Holt S."/>
            <person name="Cochrane G."/>
            <person name="Meng A."/>
            <person name="Brown T."/>
            <person name="Cohen L."/>
        </authorList>
    </citation>
    <scope>NUCLEOTIDE SEQUENCE</scope>
    <source>
        <strain evidence="13">CCMP2078</strain>
    </source>
</reference>